<comment type="caution">
    <text evidence="2">The sequence shown here is derived from an EMBL/GenBank/DDBJ whole genome shotgun (WGS) entry which is preliminary data.</text>
</comment>
<evidence type="ECO:0000313" key="3">
    <source>
        <dbReference type="Proteomes" id="UP001165079"/>
    </source>
</evidence>
<name>A0A9W6ST90_9ACTN</name>
<protein>
    <submittedName>
        <fullName evidence="2">Uncharacterized protein</fullName>
    </submittedName>
</protein>
<feature type="transmembrane region" description="Helical" evidence="1">
    <location>
        <begin position="6"/>
        <end position="23"/>
    </location>
</feature>
<dbReference type="EMBL" id="BSTX01000009">
    <property type="protein sequence ID" value="GLZ82096.1"/>
    <property type="molecule type" value="Genomic_DNA"/>
</dbReference>
<proteinExistence type="predicted"/>
<organism evidence="2 3">
    <name type="scientific">Actinorhabdospora filicis</name>
    <dbReference type="NCBI Taxonomy" id="1785913"/>
    <lineage>
        <taxon>Bacteria</taxon>
        <taxon>Bacillati</taxon>
        <taxon>Actinomycetota</taxon>
        <taxon>Actinomycetes</taxon>
        <taxon>Micromonosporales</taxon>
        <taxon>Micromonosporaceae</taxon>
        <taxon>Actinorhabdospora</taxon>
    </lineage>
</organism>
<dbReference type="AlphaFoldDB" id="A0A9W6ST90"/>
<sequence>MPVWLAVLIGFLVIDAIAFPFFLRHVRKRRAAMAVTDPVRGEFTVLRVDRRGRGVAVEIDGEVRLPGADPVRLRHGCLVRAGGAPMVGDVLPVVVQRGDLTRMNVLWDEVEPPRRSRGE</sequence>
<accession>A0A9W6ST90</accession>
<keyword evidence="1" id="KW-0812">Transmembrane</keyword>
<gene>
    <name evidence="2" type="ORF">Afil01_69030</name>
</gene>
<dbReference type="Proteomes" id="UP001165079">
    <property type="component" value="Unassembled WGS sequence"/>
</dbReference>
<evidence type="ECO:0000313" key="2">
    <source>
        <dbReference type="EMBL" id="GLZ82096.1"/>
    </source>
</evidence>
<evidence type="ECO:0000256" key="1">
    <source>
        <dbReference type="SAM" id="Phobius"/>
    </source>
</evidence>
<keyword evidence="1" id="KW-0472">Membrane</keyword>
<keyword evidence="3" id="KW-1185">Reference proteome</keyword>
<reference evidence="2" key="1">
    <citation type="submission" date="2023-03" db="EMBL/GenBank/DDBJ databases">
        <title>Actinorhabdospora filicis NBRC 111898.</title>
        <authorList>
            <person name="Ichikawa N."/>
            <person name="Sato H."/>
            <person name="Tonouchi N."/>
        </authorList>
    </citation>
    <scope>NUCLEOTIDE SEQUENCE</scope>
    <source>
        <strain evidence="2">NBRC 111898</strain>
    </source>
</reference>
<dbReference type="RefSeq" id="WP_285667678.1">
    <property type="nucleotide sequence ID" value="NZ_BSTX01000009.1"/>
</dbReference>
<keyword evidence="1" id="KW-1133">Transmembrane helix</keyword>